<keyword evidence="2" id="KW-1185">Reference proteome</keyword>
<dbReference type="Proteomes" id="UP000252519">
    <property type="component" value="Unassembled WGS sequence"/>
</dbReference>
<comment type="caution">
    <text evidence="1">The sequence shown here is derived from an EMBL/GenBank/DDBJ whole genome shotgun (WGS) entry which is preliminary data.</text>
</comment>
<protein>
    <submittedName>
        <fullName evidence="1">Uncharacterized protein</fullName>
    </submittedName>
</protein>
<dbReference type="AlphaFoldDB" id="A0A368EYK6"/>
<evidence type="ECO:0000313" key="1">
    <source>
        <dbReference type="EMBL" id="RCN24866.1"/>
    </source>
</evidence>
<feature type="non-terminal residue" evidence="1">
    <location>
        <position position="56"/>
    </location>
</feature>
<dbReference type="STRING" id="29170.A0A368EYK6"/>
<accession>A0A368EYK6</accession>
<reference evidence="1 2" key="1">
    <citation type="submission" date="2014-10" db="EMBL/GenBank/DDBJ databases">
        <title>Draft genome of the hookworm Ancylostoma caninum.</title>
        <authorList>
            <person name="Mitreva M."/>
        </authorList>
    </citation>
    <scope>NUCLEOTIDE SEQUENCE [LARGE SCALE GENOMIC DNA]</scope>
    <source>
        <strain evidence="1 2">Baltimore</strain>
    </source>
</reference>
<evidence type="ECO:0000313" key="2">
    <source>
        <dbReference type="Proteomes" id="UP000252519"/>
    </source>
</evidence>
<dbReference type="OrthoDB" id="5809328at2759"/>
<name>A0A368EYK6_ANCCA</name>
<organism evidence="1 2">
    <name type="scientific">Ancylostoma caninum</name>
    <name type="common">Dog hookworm</name>
    <dbReference type="NCBI Taxonomy" id="29170"/>
    <lineage>
        <taxon>Eukaryota</taxon>
        <taxon>Metazoa</taxon>
        <taxon>Ecdysozoa</taxon>
        <taxon>Nematoda</taxon>
        <taxon>Chromadorea</taxon>
        <taxon>Rhabditida</taxon>
        <taxon>Rhabditina</taxon>
        <taxon>Rhabditomorpha</taxon>
        <taxon>Strongyloidea</taxon>
        <taxon>Ancylostomatidae</taxon>
        <taxon>Ancylostomatinae</taxon>
        <taxon>Ancylostoma</taxon>
    </lineage>
</organism>
<proteinExistence type="predicted"/>
<sequence length="56" mass="6513">MTAVAKDVSGEIRSQLLDVKMERDGVSRIDVTLEVCQYQTEREHCIEDKMTEIERK</sequence>
<gene>
    <name evidence="1" type="ORF">ANCCAN_29428</name>
</gene>
<dbReference type="EMBL" id="JOJR01016041">
    <property type="protein sequence ID" value="RCN24866.1"/>
    <property type="molecule type" value="Genomic_DNA"/>
</dbReference>